<dbReference type="EMBL" id="MGIM01000034">
    <property type="protein sequence ID" value="OGM88967.1"/>
    <property type="molecule type" value="Genomic_DNA"/>
</dbReference>
<organism evidence="1 2">
    <name type="scientific">Candidatus Woesebacteria bacterium RIFOXYD1_FULL_46_19</name>
    <dbReference type="NCBI Taxonomy" id="1802552"/>
    <lineage>
        <taxon>Bacteria</taxon>
        <taxon>Candidatus Woeseibacteriota</taxon>
    </lineage>
</organism>
<reference evidence="1 2" key="1">
    <citation type="journal article" date="2016" name="Nat. Commun.">
        <title>Thousands of microbial genomes shed light on interconnected biogeochemical processes in an aquifer system.</title>
        <authorList>
            <person name="Anantharaman K."/>
            <person name="Brown C.T."/>
            <person name="Hug L.A."/>
            <person name="Sharon I."/>
            <person name="Castelle C.J."/>
            <person name="Probst A.J."/>
            <person name="Thomas B.C."/>
            <person name="Singh A."/>
            <person name="Wilkins M.J."/>
            <person name="Karaoz U."/>
            <person name="Brodie E.L."/>
            <person name="Williams K.H."/>
            <person name="Hubbard S.S."/>
            <person name="Banfield J.F."/>
        </authorList>
    </citation>
    <scope>NUCLEOTIDE SEQUENCE [LARGE SCALE GENOMIC DNA]</scope>
</reference>
<dbReference type="Proteomes" id="UP000176271">
    <property type="component" value="Unassembled WGS sequence"/>
</dbReference>
<protein>
    <submittedName>
        <fullName evidence="1">Uncharacterized protein</fullName>
    </submittedName>
</protein>
<comment type="caution">
    <text evidence="1">The sequence shown here is derived from an EMBL/GenBank/DDBJ whole genome shotgun (WGS) entry which is preliminary data.</text>
</comment>
<name>A0A1F8DK37_9BACT</name>
<gene>
    <name evidence="1" type="ORF">A2597_00565</name>
</gene>
<dbReference type="AlphaFoldDB" id="A0A1F8DK37"/>
<proteinExistence type="predicted"/>
<sequence length="175" mass="19566">MRSERGLPLARALFRRLGIPFSRLTLETSRPAQPLDEKEIQTPPSLEEINGELDFIKFQSRQEPYIDQETGVSYFGLQVPAINLRGISEQTKQALQLDGRGGFVDIVFAYGLGVARKITLQRKSAVASFIILTDPRLMSPPWQMTKRKEASMTAGDALLVAKLGKKLTRGWGLHL</sequence>
<evidence type="ECO:0000313" key="2">
    <source>
        <dbReference type="Proteomes" id="UP000176271"/>
    </source>
</evidence>
<evidence type="ECO:0000313" key="1">
    <source>
        <dbReference type="EMBL" id="OGM88967.1"/>
    </source>
</evidence>
<accession>A0A1F8DK37</accession>